<protein>
    <submittedName>
        <fullName evidence="5">Unannotated protein</fullName>
    </submittedName>
</protein>
<dbReference type="InterPro" id="IPR022973">
    <property type="entry name" value="Ribosomal_uL10_bac"/>
</dbReference>
<proteinExistence type="inferred from homology"/>
<comment type="similarity">
    <text evidence="1">Belongs to the universal ribosomal protein uL10 family.</text>
</comment>
<dbReference type="Gene3D" id="3.30.70.1730">
    <property type="match status" value="1"/>
</dbReference>
<dbReference type="CDD" id="cd05797">
    <property type="entry name" value="Ribosomal_L10"/>
    <property type="match status" value="1"/>
</dbReference>
<dbReference type="PROSITE" id="PS01109">
    <property type="entry name" value="RIBOSOMAL_L10"/>
    <property type="match status" value="1"/>
</dbReference>
<dbReference type="NCBIfam" id="NF000955">
    <property type="entry name" value="PRK00099.1-1"/>
    <property type="match status" value="1"/>
</dbReference>
<gene>
    <name evidence="5" type="ORF">UFOPK2766_01335</name>
</gene>
<dbReference type="GO" id="GO:0006412">
    <property type="term" value="P:translation"/>
    <property type="evidence" value="ECO:0007669"/>
    <property type="project" value="InterPro"/>
</dbReference>
<keyword evidence="3" id="KW-0687">Ribonucleoprotein</keyword>
<dbReference type="InterPro" id="IPR002363">
    <property type="entry name" value="Ribosomal_uL10_CS_bac"/>
</dbReference>
<evidence type="ECO:0000256" key="2">
    <source>
        <dbReference type="ARBA" id="ARBA00022980"/>
    </source>
</evidence>
<keyword evidence="2" id="KW-0689">Ribosomal protein</keyword>
<evidence type="ECO:0000256" key="4">
    <source>
        <dbReference type="SAM" id="MobiDB-lite"/>
    </source>
</evidence>
<evidence type="ECO:0000313" key="5">
    <source>
        <dbReference type="EMBL" id="CAB4745475.1"/>
    </source>
</evidence>
<dbReference type="PANTHER" id="PTHR11560">
    <property type="entry name" value="39S RIBOSOMAL PROTEIN L10, MITOCHONDRIAL"/>
    <property type="match status" value="1"/>
</dbReference>
<evidence type="ECO:0000256" key="3">
    <source>
        <dbReference type="ARBA" id="ARBA00023274"/>
    </source>
</evidence>
<dbReference type="InterPro" id="IPR001790">
    <property type="entry name" value="Ribosomal_uL10"/>
</dbReference>
<dbReference type="Pfam" id="PF00466">
    <property type="entry name" value="Ribosomal_L10"/>
    <property type="match status" value="1"/>
</dbReference>
<dbReference type="SUPFAM" id="SSF160369">
    <property type="entry name" value="Ribosomal protein L10-like"/>
    <property type="match status" value="1"/>
</dbReference>
<dbReference type="InterPro" id="IPR047865">
    <property type="entry name" value="Ribosomal_uL10_bac_type"/>
</dbReference>
<dbReference type="AlphaFoldDB" id="A0A6J6TF62"/>
<dbReference type="Gene3D" id="6.10.250.290">
    <property type="match status" value="1"/>
</dbReference>
<dbReference type="GO" id="GO:0015934">
    <property type="term" value="C:large ribosomal subunit"/>
    <property type="evidence" value="ECO:0007669"/>
    <property type="project" value="InterPro"/>
</dbReference>
<dbReference type="HAMAP" id="MF_00362">
    <property type="entry name" value="Ribosomal_uL10"/>
    <property type="match status" value="1"/>
</dbReference>
<reference evidence="5" key="1">
    <citation type="submission" date="2020-05" db="EMBL/GenBank/DDBJ databases">
        <authorList>
            <person name="Chiriac C."/>
            <person name="Salcher M."/>
            <person name="Ghai R."/>
            <person name="Kavagutti S V."/>
        </authorList>
    </citation>
    <scope>NUCLEOTIDE SEQUENCE</scope>
</reference>
<dbReference type="InterPro" id="IPR043141">
    <property type="entry name" value="Ribosomal_uL10-like_sf"/>
</dbReference>
<evidence type="ECO:0000256" key="1">
    <source>
        <dbReference type="ARBA" id="ARBA00008889"/>
    </source>
</evidence>
<dbReference type="EMBL" id="CAEZYU010000059">
    <property type="protein sequence ID" value="CAB4745475.1"/>
    <property type="molecule type" value="Genomic_DNA"/>
</dbReference>
<sequence length="257" mass="26617">MENPRADKVAVVDEVREKFESSDAVLFTEYRGLTVQNLAELRASLSAVGGEYRVYKNTLVRLATKDLAVDKSFEDDLVGPTAIAFVGQKPDGTPGDAVMVAKALQAFAKSNPLLIIKGGLLGSHVLDAESAKALASVAPREELLSRLAGGIAAPMREFASLLQAIPASFAYGLKALIDAGGAAGAPVAEEVAAESVTEDTATEDTATEDAAAPEAAEEATAEVADPAPEETPETATEDSEVAQDNNETVADAAAEEE</sequence>
<feature type="compositionally biased region" description="Acidic residues" evidence="4">
    <location>
        <begin position="196"/>
        <end position="207"/>
    </location>
</feature>
<feature type="compositionally biased region" description="Acidic residues" evidence="4">
    <location>
        <begin position="227"/>
        <end position="241"/>
    </location>
</feature>
<accession>A0A6J6TF62</accession>
<feature type="region of interest" description="Disordered" evidence="4">
    <location>
        <begin position="191"/>
        <end position="257"/>
    </location>
</feature>
<dbReference type="GO" id="GO:0003735">
    <property type="term" value="F:structural constituent of ribosome"/>
    <property type="evidence" value="ECO:0007669"/>
    <property type="project" value="InterPro"/>
</dbReference>
<name>A0A6J6TF62_9ZZZZ</name>
<organism evidence="5">
    <name type="scientific">freshwater metagenome</name>
    <dbReference type="NCBI Taxonomy" id="449393"/>
    <lineage>
        <taxon>unclassified sequences</taxon>
        <taxon>metagenomes</taxon>
        <taxon>ecological metagenomes</taxon>
    </lineage>
</organism>